<reference evidence="9 10" key="1">
    <citation type="submission" date="2016-10" db="EMBL/GenBank/DDBJ databases">
        <authorList>
            <person name="de Groot N.N."/>
        </authorList>
    </citation>
    <scope>NUCLEOTIDE SEQUENCE [LARGE SCALE GENOMIC DNA]</scope>
    <source>
        <strain evidence="9 10">DSM 26424</strain>
    </source>
</reference>
<keyword evidence="3" id="KW-1003">Cell membrane</keyword>
<evidence type="ECO:0000256" key="5">
    <source>
        <dbReference type="ARBA" id="ARBA00022989"/>
    </source>
</evidence>
<dbReference type="STRING" id="555512.SAMN04487993_1005153"/>
<evidence type="ECO:0000256" key="4">
    <source>
        <dbReference type="ARBA" id="ARBA00022692"/>
    </source>
</evidence>
<keyword evidence="6 7" id="KW-0472">Membrane</keyword>
<dbReference type="RefSeq" id="WP_230795697.1">
    <property type="nucleotide sequence ID" value="NZ_FNEJ01000005.1"/>
</dbReference>
<evidence type="ECO:0000256" key="1">
    <source>
        <dbReference type="ARBA" id="ARBA00004651"/>
    </source>
</evidence>
<dbReference type="PANTHER" id="PTHR43386">
    <property type="entry name" value="OLIGOPEPTIDE TRANSPORT SYSTEM PERMEASE PROTEIN APPC"/>
    <property type="match status" value="1"/>
</dbReference>
<dbReference type="GO" id="GO:0005886">
    <property type="term" value="C:plasma membrane"/>
    <property type="evidence" value="ECO:0007669"/>
    <property type="project" value="UniProtKB-SubCell"/>
</dbReference>
<dbReference type="Proteomes" id="UP000199093">
    <property type="component" value="Unassembled WGS sequence"/>
</dbReference>
<dbReference type="SUPFAM" id="SSF161098">
    <property type="entry name" value="MetI-like"/>
    <property type="match status" value="1"/>
</dbReference>
<dbReference type="InterPro" id="IPR050366">
    <property type="entry name" value="BP-dependent_transpt_permease"/>
</dbReference>
<comment type="subcellular location">
    <subcellularLocation>
        <location evidence="1 7">Cell membrane</location>
        <topology evidence="1 7">Multi-pass membrane protein</topology>
    </subcellularLocation>
</comment>
<feature type="domain" description="ABC transmembrane type-1" evidence="8">
    <location>
        <begin position="100"/>
        <end position="289"/>
    </location>
</feature>
<sequence>MTDLRMEETSPEDLAQREVLAAEPGRFDTVRRALFERPSTCIALAVVILFVIVAIFAPLIAPYDPLRQSILQINKLPSWEHWLGTDQFGRDVLSRMIHGSRNSLIFGLLSPVFAACIGTILGVSAGYFGGWIDRVISRVVDMLMAFPELLLAILVAAALGGSFWNIVVVLTAAFTPGFARVSRASTLAIKQEPYVEAAIAAGVRTPVIIFRHIVPNIMAPIVVLMALWSASSIRIEATLSFLGIGTQPPNPSWGNIIRDGLNAMFTTQWPIVAGGLAITIVVLSISIIGDSIRDVLDPETSQ</sequence>
<evidence type="ECO:0000256" key="3">
    <source>
        <dbReference type="ARBA" id="ARBA00022475"/>
    </source>
</evidence>
<evidence type="ECO:0000313" key="10">
    <source>
        <dbReference type="Proteomes" id="UP000199093"/>
    </source>
</evidence>
<evidence type="ECO:0000256" key="7">
    <source>
        <dbReference type="RuleBase" id="RU363032"/>
    </source>
</evidence>
<dbReference type="Pfam" id="PF00528">
    <property type="entry name" value="BPD_transp_1"/>
    <property type="match status" value="1"/>
</dbReference>
<name>A0A1G8KXM7_9RHOB</name>
<dbReference type="EMBL" id="FNEJ01000005">
    <property type="protein sequence ID" value="SDI48161.1"/>
    <property type="molecule type" value="Genomic_DNA"/>
</dbReference>
<dbReference type="InterPro" id="IPR000515">
    <property type="entry name" value="MetI-like"/>
</dbReference>
<evidence type="ECO:0000256" key="6">
    <source>
        <dbReference type="ARBA" id="ARBA00023136"/>
    </source>
</evidence>
<organism evidence="9 10">
    <name type="scientific">Salipiger marinus</name>
    <dbReference type="NCBI Taxonomy" id="555512"/>
    <lineage>
        <taxon>Bacteria</taxon>
        <taxon>Pseudomonadati</taxon>
        <taxon>Pseudomonadota</taxon>
        <taxon>Alphaproteobacteria</taxon>
        <taxon>Rhodobacterales</taxon>
        <taxon>Roseobacteraceae</taxon>
        <taxon>Salipiger</taxon>
    </lineage>
</organism>
<dbReference type="GO" id="GO:0055085">
    <property type="term" value="P:transmembrane transport"/>
    <property type="evidence" value="ECO:0007669"/>
    <property type="project" value="InterPro"/>
</dbReference>
<feature type="transmembrane region" description="Helical" evidence="7">
    <location>
        <begin position="41"/>
        <end position="61"/>
    </location>
</feature>
<keyword evidence="2 7" id="KW-0813">Transport</keyword>
<feature type="transmembrane region" description="Helical" evidence="7">
    <location>
        <begin position="149"/>
        <end position="174"/>
    </location>
</feature>
<dbReference type="Pfam" id="PF12911">
    <property type="entry name" value="OppC_N"/>
    <property type="match status" value="1"/>
</dbReference>
<keyword evidence="4 7" id="KW-0812">Transmembrane</keyword>
<dbReference type="InterPro" id="IPR035906">
    <property type="entry name" value="MetI-like_sf"/>
</dbReference>
<feature type="transmembrane region" description="Helical" evidence="7">
    <location>
        <begin position="269"/>
        <end position="288"/>
    </location>
</feature>
<accession>A0A1G8KXM7</accession>
<feature type="transmembrane region" description="Helical" evidence="7">
    <location>
        <begin position="104"/>
        <end position="128"/>
    </location>
</feature>
<gene>
    <name evidence="9" type="ORF">SAMN04487993_1005153</name>
</gene>
<proteinExistence type="inferred from homology"/>
<evidence type="ECO:0000313" key="9">
    <source>
        <dbReference type="EMBL" id="SDI48161.1"/>
    </source>
</evidence>
<comment type="similarity">
    <text evidence="7">Belongs to the binding-protein-dependent transport system permease family.</text>
</comment>
<keyword evidence="5 7" id="KW-1133">Transmembrane helix</keyword>
<dbReference type="CDD" id="cd06261">
    <property type="entry name" value="TM_PBP2"/>
    <property type="match status" value="1"/>
</dbReference>
<dbReference type="InterPro" id="IPR025966">
    <property type="entry name" value="OppC_N"/>
</dbReference>
<dbReference type="Gene3D" id="1.10.3720.10">
    <property type="entry name" value="MetI-like"/>
    <property type="match status" value="1"/>
</dbReference>
<dbReference type="AlphaFoldDB" id="A0A1G8KXM7"/>
<keyword evidence="10" id="KW-1185">Reference proteome</keyword>
<evidence type="ECO:0000259" key="8">
    <source>
        <dbReference type="PROSITE" id="PS50928"/>
    </source>
</evidence>
<evidence type="ECO:0000256" key="2">
    <source>
        <dbReference type="ARBA" id="ARBA00022448"/>
    </source>
</evidence>
<dbReference type="PANTHER" id="PTHR43386:SF25">
    <property type="entry name" value="PEPTIDE ABC TRANSPORTER PERMEASE PROTEIN"/>
    <property type="match status" value="1"/>
</dbReference>
<dbReference type="PROSITE" id="PS50928">
    <property type="entry name" value="ABC_TM1"/>
    <property type="match status" value="1"/>
</dbReference>
<protein>
    <submittedName>
        <fullName evidence="9">Peptide/nickel transport system permease protein</fullName>
    </submittedName>
</protein>